<dbReference type="Proteomes" id="UP000807025">
    <property type="component" value="Unassembled WGS sequence"/>
</dbReference>
<dbReference type="AlphaFoldDB" id="A0A9P6DE39"/>
<accession>A0A9P6DE39</accession>
<organism evidence="1 2">
    <name type="scientific">Pleurotus eryngii</name>
    <name type="common">Boletus of the steppes</name>
    <dbReference type="NCBI Taxonomy" id="5323"/>
    <lineage>
        <taxon>Eukaryota</taxon>
        <taxon>Fungi</taxon>
        <taxon>Dikarya</taxon>
        <taxon>Basidiomycota</taxon>
        <taxon>Agaricomycotina</taxon>
        <taxon>Agaricomycetes</taxon>
        <taxon>Agaricomycetidae</taxon>
        <taxon>Agaricales</taxon>
        <taxon>Pleurotineae</taxon>
        <taxon>Pleurotaceae</taxon>
        <taxon>Pleurotus</taxon>
    </lineage>
</organism>
<name>A0A9P6DE39_PLEER</name>
<dbReference type="OrthoDB" id="3064537at2759"/>
<sequence length="242" mass="27959">MLDRDSHTYVFKPEDDTRERRANLVVVGTIAQHFSDLRPLGSYAYRYNDLLWSKWSFQLMKPNVSVYLEAYDDALDALRLLQQKVSQTGNNRCLLIDTDLGLGPRILFERDLFVDKHTDGIKLKESLPWPVPYRSAKCFVAASERKVFAPLLAYYSDGTAIAPNDLDRKLRGSLVEVHFTLHHRALPSFDCDHFHACISKIVVLQEGQETPRPLRWNEEYRGDDETGDDFPEDVWFPTQVPI</sequence>
<gene>
    <name evidence="1" type="ORF">BDN71DRAFT_1509845</name>
</gene>
<reference evidence="1" key="1">
    <citation type="submission" date="2020-11" db="EMBL/GenBank/DDBJ databases">
        <authorList>
            <consortium name="DOE Joint Genome Institute"/>
            <person name="Ahrendt S."/>
            <person name="Riley R."/>
            <person name="Andreopoulos W."/>
            <person name="Labutti K."/>
            <person name="Pangilinan J."/>
            <person name="Ruiz-Duenas F.J."/>
            <person name="Barrasa J.M."/>
            <person name="Sanchez-Garcia M."/>
            <person name="Camarero S."/>
            <person name="Miyauchi S."/>
            <person name="Serrano A."/>
            <person name="Linde D."/>
            <person name="Babiker R."/>
            <person name="Drula E."/>
            <person name="Ayuso-Fernandez I."/>
            <person name="Pacheco R."/>
            <person name="Padilla G."/>
            <person name="Ferreira P."/>
            <person name="Barriuso J."/>
            <person name="Kellner H."/>
            <person name="Castanera R."/>
            <person name="Alfaro M."/>
            <person name="Ramirez L."/>
            <person name="Pisabarro A.G."/>
            <person name="Kuo A."/>
            <person name="Tritt A."/>
            <person name="Lipzen A."/>
            <person name="He G."/>
            <person name="Yan M."/>
            <person name="Ng V."/>
            <person name="Cullen D."/>
            <person name="Martin F."/>
            <person name="Rosso M.-N."/>
            <person name="Henrissat B."/>
            <person name="Hibbett D."/>
            <person name="Martinez A.T."/>
            <person name="Grigoriev I.V."/>
        </authorList>
    </citation>
    <scope>NUCLEOTIDE SEQUENCE</scope>
    <source>
        <strain evidence="1">ATCC 90797</strain>
    </source>
</reference>
<evidence type="ECO:0000313" key="1">
    <source>
        <dbReference type="EMBL" id="KAF9492055.1"/>
    </source>
</evidence>
<proteinExistence type="predicted"/>
<comment type="caution">
    <text evidence="1">The sequence shown here is derived from an EMBL/GenBank/DDBJ whole genome shotgun (WGS) entry which is preliminary data.</text>
</comment>
<evidence type="ECO:0000313" key="2">
    <source>
        <dbReference type="Proteomes" id="UP000807025"/>
    </source>
</evidence>
<dbReference type="EMBL" id="MU154608">
    <property type="protein sequence ID" value="KAF9492055.1"/>
    <property type="molecule type" value="Genomic_DNA"/>
</dbReference>
<keyword evidence="2" id="KW-1185">Reference proteome</keyword>
<protein>
    <submittedName>
        <fullName evidence="1">Uncharacterized protein</fullName>
    </submittedName>
</protein>